<organism evidence="15 16">
    <name type="scientific">Orbus hercynius</name>
    <dbReference type="NCBI Taxonomy" id="593135"/>
    <lineage>
        <taxon>Bacteria</taxon>
        <taxon>Pseudomonadati</taxon>
        <taxon>Pseudomonadota</taxon>
        <taxon>Gammaproteobacteria</taxon>
        <taxon>Orbales</taxon>
        <taxon>Orbaceae</taxon>
        <taxon>Orbus</taxon>
    </lineage>
</organism>
<dbReference type="PANTHER" id="PTHR30572:SF14">
    <property type="entry name" value="MACROLIDE EXPORT ATP-BINDING_PERMEASE PROTEIN MACB"/>
    <property type="match status" value="1"/>
</dbReference>
<evidence type="ECO:0000256" key="7">
    <source>
        <dbReference type="ARBA" id="ARBA00022840"/>
    </source>
</evidence>
<feature type="transmembrane region" description="Helical" evidence="13">
    <location>
        <begin position="271"/>
        <end position="291"/>
    </location>
</feature>
<evidence type="ECO:0000259" key="14">
    <source>
        <dbReference type="PROSITE" id="PS50893"/>
    </source>
</evidence>
<dbReference type="PROSITE" id="PS00211">
    <property type="entry name" value="ABC_TRANSPORTER_1"/>
    <property type="match status" value="1"/>
</dbReference>
<dbReference type="Proteomes" id="UP000278542">
    <property type="component" value="Unassembled WGS sequence"/>
</dbReference>
<dbReference type="GO" id="GO:0022857">
    <property type="term" value="F:transmembrane transporter activity"/>
    <property type="evidence" value="ECO:0007669"/>
    <property type="project" value="UniProtKB-ARBA"/>
</dbReference>
<sequence length="647" mass="70208">MDIIKISQINKCFGSKDNQVYALKDIDLTIEKGDFVAIIGQSGSGKSTLMNILGCLDMASSGSYQINGVETSQMTNNQLAELRSNTFGFIFQRYNLLGNLSALENVALPAIYSGANITERRERAKQLLIDLGLGHKLENKPSELSGGQQQRVSIARALMNGGEIILADEPTGALDSKSGENVMEIIIDLHRKGHTIILVTHDKNIANYASRVIEIKDGTIIADYRQNEEIYTSSAPVKKTTRNLLSLYKFMFFESFKMSIQAILSHKMRSLLTMLGIIIGIASVVTVVALGQGSTQSIMANINSMGTNTIDILPGKNFGDMRSNKIKTLTVGDANFLQQQNYIDSTTPNSSTTGTITFANDSVSAKLNGIGDQYFDVKGIKIESGRIFSAQDVKDSASVVVIDQNVKNKLFANGENPLGKMIIFNKKPFKIIGVAQKLTTVGMSNDTLTLWAPYTTVMNKVTGDKYINSITVKVADNVSSQMAENSIIDTLTQRHGSKDFFTINTDSIKQTIESTASTMTILISGIALISLIVGGIGVMNIMLVSVTERTKEIGLRMAIGAKQADIMQQFLIEAVLICLIGGTFGLIFSGLIGSILQFFLSGSMTLSYSVNVMVLSIIFSMLIGVVFGFMPAKNAAKLNPIEALTRE</sequence>
<evidence type="ECO:0000256" key="9">
    <source>
        <dbReference type="ARBA" id="ARBA00022989"/>
    </source>
</evidence>
<evidence type="ECO:0000256" key="10">
    <source>
        <dbReference type="ARBA" id="ARBA00023136"/>
    </source>
</evidence>
<evidence type="ECO:0000256" key="1">
    <source>
        <dbReference type="ARBA" id="ARBA00004429"/>
    </source>
</evidence>
<evidence type="ECO:0000256" key="12">
    <source>
        <dbReference type="ARBA" id="ARBA00041199"/>
    </source>
</evidence>
<feature type="transmembrane region" description="Helical" evidence="13">
    <location>
        <begin position="521"/>
        <end position="546"/>
    </location>
</feature>
<evidence type="ECO:0000256" key="5">
    <source>
        <dbReference type="ARBA" id="ARBA00022692"/>
    </source>
</evidence>
<keyword evidence="16" id="KW-1185">Reference proteome</keyword>
<keyword evidence="4" id="KW-0997">Cell inner membrane</keyword>
<evidence type="ECO:0000256" key="3">
    <source>
        <dbReference type="ARBA" id="ARBA00022475"/>
    </source>
</evidence>
<protein>
    <recommendedName>
        <fullName evidence="12">Pyoverdine export ATP-binding/permease protein PvdT</fullName>
    </recommendedName>
</protein>
<feature type="domain" description="ABC transporter" evidence="14">
    <location>
        <begin position="4"/>
        <end position="242"/>
    </location>
</feature>
<dbReference type="InterPro" id="IPR003593">
    <property type="entry name" value="AAA+_ATPase"/>
</dbReference>
<dbReference type="InterPro" id="IPR050250">
    <property type="entry name" value="Macrolide_Exporter_MacB"/>
</dbReference>
<reference evidence="15 16" key="1">
    <citation type="submission" date="2018-10" db="EMBL/GenBank/DDBJ databases">
        <title>Genomic Encyclopedia of Type Strains, Phase IV (KMG-IV): sequencing the most valuable type-strain genomes for metagenomic binning, comparative biology and taxonomic classification.</title>
        <authorList>
            <person name="Goeker M."/>
        </authorList>
    </citation>
    <scope>NUCLEOTIDE SEQUENCE [LARGE SCALE GENOMIC DNA]</scope>
    <source>
        <strain evidence="15 16">DSM 22228</strain>
    </source>
</reference>
<dbReference type="PANTHER" id="PTHR30572">
    <property type="entry name" value="MEMBRANE COMPONENT OF TRANSPORTER-RELATED"/>
    <property type="match status" value="1"/>
</dbReference>
<comment type="similarity">
    <text evidence="11">Belongs to the ABC transporter superfamily. Macrolide exporter (TC 3.A.1.122) family.</text>
</comment>
<dbReference type="OrthoDB" id="9770036at2"/>
<dbReference type="Pfam" id="PF00005">
    <property type="entry name" value="ABC_tran"/>
    <property type="match status" value="1"/>
</dbReference>
<evidence type="ECO:0000313" key="15">
    <source>
        <dbReference type="EMBL" id="RKS85750.1"/>
    </source>
</evidence>
<feature type="transmembrane region" description="Helical" evidence="13">
    <location>
        <begin position="570"/>
        <end position="600"/>
    </location>
</feature>
<comment type="caution">
    <text evidence="15">The sequence shown here is derived from an EMBL/GenBank/DDBJ whole genome shotgun (WGS) entry which is preliminary data.</text>
</comment>
<dbReference type="GO" id="GO:0016887">
    <property type="term" value="F:ATP hydrolysis activity"/>
    <property type="evidence" value="ECO:0007669"/>
    <property type="project" value="InterPro"/>
</dbReference>
<gene>
    <name evidence="15" type="ORF">DES39_1163</name>
</gene>
<dbReference type="Pfam" id="PF12704">
    <property type="entry name" value="MacB_PCD"/>
    <property type="match status" value="1"/>
</dbReference>
<dbReference type="GO" id="GO:1902495">
    <property type="term" value="C:transmembrane transporter complex"/>
    <property type="evidence" value="ECO:0007669"/>
    <property type="project" value="UniProtKB-ARBA"/>
</dbReference>
<evidence type="ECO:0000313" key="16">
    <source>
        <dbReference type="Proteomes" id="UP000278542"/>
    </source>
</evidence>
<dbReference type="InterPro" id="IPR025857">
    <property type="entry name" value="MacB_PCD"/>
</dbReference>
<dbReference type="CDD" id="cd03255">
    <property type="entry name" value="ABC_MJ0796_LolCDE_FtsE"/>
    <property type="match status" value="1"/>
</dbReference>
<dbReference type="InterPro" id="IPR017871">
    <property type="entry name" value="ABC_transporter-like_CS"/>
</dbReference>
<dbReference type="RefSeq" id="WP_121144848.1">
    <property type="nucleotide sequence ID" value="NZ_RBWY01000002.1"/>
</dbReference>
<dbReference type="GO" id="GO:0005886">
    <property type="term" value="C:plasma membrane"/>
    <property type="evidence" value="ECO:0007669"/>
    <property type="project" value="UniProtKB-SubCell"/>
</dbReference>
<dbReference type="InterPro" id="IPR003439">
    <property type="entry name" value="ABC_transporter-like_ATP-bd"/>
</dbReference>
<keyword evidence="9 13" id="KW-1133">Transmembrane helix</keyword>
<evidence type="ECO:0000256" key="4">
    <source>
        <dbReference type="ARBA" id="ARBA00022519"/>
    </source>
</evidence>
<dbReference type="Pfam" id="PF02687">
    <property type="entry name" value="FtsX"/>
    <property type="match status" value="1"/>
</dbReference>
<dbReference type="GO" id="GO:0005524">
    <property type="term" value="F:ATP binding"/>
    <property type="evidence" value="ECO:0007669"/>
    <property type="project" value="UniProtKB-KW"/>
</dbReference>
<dbReference type="AlphaFoldDB" id="A0A495REL1"/>
<evidence type="ECO:0000256" key="11">
    <source>
        <dbReference type="ARBA" id="ARBA00038388"/>
    </source>
</evidence>
<dbReference type="FunFam" id="3.40.50.300:FF:000032">
    <property type="entry name" value="Export ABC transporter ATP-binding protein"/>
    <property type="match status" value="1"/>
</dbReference>
<keyword evidence="3" id="KW-1003">Cell membrane</keyword>
<dbReference type="InterPro" id="IPR017911">
    <property type="entry name" value="MacB-like_ATP-bd"/>
</dbReference>
<dbReference type="PROSITE" id="PS50893">
    <property type="entry name" value="ABC_TRANSPORTER_2"/>
    <property type="match status" value="1"/>
</dbReference>
<keyword evidence="7 15" id="KW-0067">ATP-binding</keyword>
<evidence type="ECO:0000256" key="13">
    <source>
        <dbReference type="SAM" id="Phobius"/>
    </source>
</evidence>
<dbReference type="EMBL" id="RBWY01000002">
    <property type="protein sequence ID" value="RKS85750.1"/>
    <property type="molecule type" value="Genomic_DNA"/>
</dbReference>
<keyword evidence="6" id="KW-0547">Nucleotide-binding</keyword>
<evidence type="ECO:0000256" key="2">
    <source>
        <dbReference type="ARBA" id="ARBA00022448"/>
    </source>
</evidence>
<keyword evidence="5 13" id="KW-0812">Transmembrane</keyword>
<keyword evidence="8" id="KW-1278">Translocase</keyword>
<keyword evidence="10 13" id="KW-0472">Membrane</keyword>
<dbReference type="InterPro" id="IPR027417">
    <property type="entry name" value="P-loop_NTPase"/>
</dbReference>
<feature type="transmembrane region" description="Helical" evidence="13">
    <location>
        <begin position="606"/>
        <end position="629"/>
    </location>
</feature>
<comment type="subcellular location">
    <subcellularLocation>
        <location evidence="1">Cell inner membrane</location>
        <topology evidence="1">Multi-pass membrane protein</topology>
    </subcellularLocation>
</comment>
<accession>A0A495REL1</accession>
<dbReference type="Gene3D" id="3.40.50.300">
    <property type="entry name" value="P-loop containing nucleotide triphosphate hydrolases"/>
    <property type="match status" value="1"/>
</dbReference>
<dbReference type="SMART" id="SM00382">
    <property type="entry name" value="AAA"/>
    <property type="match status" value="1"/>
</dbReference>
<evidence type="ECO:0000256" key="8">
    <source>
        <dbReference type="ARBA" id="ARBA00022967"/>
    </source>
</evidence>
<evidence type="ECO:0000256" key="6">
    <source>
        <dbReference type="ARBA" id="ARBA00022741"/>
    </source>
</evidence>
<keyword evidence="2" id="KW-0813">Transport</keyword>
<dbReference type="SUPFAM" id="SSF52540">
    <property type="entry name" value="P-loop containing nucleoside triphosphate hydrolases"/>
    <property type="match status" value="1"/>
</dbReference>
<proteinExistence type="inferred from homology"/>
<dbReference type="InterPro" id="IPR003838">
    <property type="entry name" value="ABC3_permease_C"/>
</dbReference>
<name>A0A495REL1_9GAMM</name>